<dbReference type="OrthoDB" id="9799812at2"/>
<name>A0A0B1Z4E5_9PSED</name>
<evidence type="ECO:0000256" key="1">
    <source>
        <dbReference type="ARBA" id="ARBA00023015"/>
    </source>
</evidence>
<dbReference type="SMART" id="SM00895">
    <property type="entry name" value="FCD"/>
    <property type="match status" value="1"/>
</dbReference>
<sequence length="221" mass="24499">MQVANKKTAIYQHILERLLNRRYAFGEKILVKEISEETGVSRQPIMTALNSLQERGFVVITAQVGCEVVHPTRLEVDDFYQMFANNEALIAGLAAERGSPDDVLRMSEINDKIRSINPAHSDAADSYRNLNVEFHRVLHSMAKSPILSSRQVANFELSDFFIVQTCGFQVHLGAATDEHDEILAALKTRNKKAAANAAASHIHSVAKDVVSKMPEAEKLAS</sequence>
<dbReference type="InterPro" id="IPR011711">
    <property type="entry name" value="GntR_C"/>
</dbReference>
<evidence type="ECO:0000256" key="2">
    <source>
        <dbReference type="ARBA" id="ARBA00023125"/>
    </source>
</evidence>
<dbReference type="SUPFAM" id="SSF46785">
    <property type="entry name" value="Winged helix' DNA-binding domain"/>
    <property type="match status" value="1"/>
</dbReference>
<proteinExistence type="predicted"/>
<dbReference type="InterPro" id="IPR008920">
    <property type="entry name" value="TF_FadR/GntR_C"/>
</dbReference>
<keyword evidence="2" id="KW-0238">DNA-binding</keyword>
<dbReference type="SMART" id="SM00345">
    <property type="entry name" value="HTH_GNTR"/>
    <property type="match status" value="1"/>
</dbReference>
<dbReference type="RefSeq" id="WP_039591843.1">
    <property type="nucleotide sequence ID" value="NZ_JQGJ02000007.1"/>
</dbReference>
<dbReference type="PROSITE" id="PS50949">
    <property type="entry name" value="HTH_GNTR"/>
    <property type="match status" value="1"/>
</dbReference>
<dbReference type="GO" id="GO:0003700">
    <property type="term" value="F:DNA-binding transcription factor activity"/>
    <property type="evidence" value="ECO:0007669"/>
    <property type="project" value="InterPro"/>
</dbReference>
<dbReference type="Proteomes" id="UP000030949">
    <property type="component" value="Unassembled WGS sequence"/>
</dbReference>
<organism evidence="5 6">
    <name type="scientific">Pseudomonas frederiksbergensis</name>
    <dbReference type="NCBI Taxonomy" id="104087"/>
    <lineage>
        <taxon>Bacteria</taxon>
        <taxon>Pseudomonadati</taxon>
        <taxon>Pseudomonadota</taxon>
        <taxon>Gammaproteobacteria</taxon>
        <taxon>Pseudomonadales</taxon>
        <taxon>Pseudomonadaceae</taxon>
        <taxon>Pseudomonas</taxon>
    </lineage>
</organism>
<evidence type="ECO:0000313" key="5">
    <source>
        <dbReference type="EMBL" id="KHK64282.1"/>
    </source>
</evidence>
<dbReference type="InterPro" id="IPR000524">
    <property type="entry name" value="Tscrpt_reg_HTH_GntR"/>
</dbReference>
<accession>A0A0B1Z4E5</accession>
<dbReference type="Gene3D" id="1.10.10.10">
    <property type="entry name" value="Winged helix-like DNA-binding domain superfamily/Winged helix DNA-binding domain"/>
    <property type="match status" value="1"/>
</dbReference>
<dbReference type="Pfam" id="PF00392">
    <property type="entry name" value="GntR"/>
    <property type="match status" value="1"/>
</dbReference>
<dbReference type="GO" id="GO:0003677">
    <property type="term" value="F:DNA binding"/>
    <property type="evidence" value="ECO:0007669"/>
    <property type="project" value="UniProtKB-KW"/>
</dbReference>
<dbReference type="PANTHER" id="PTHR43537">
    <property type="entry name" value="TRANSCRIPTIONAL REGULATOR, GNTR FAMILY"/>
    <property type="match status" value="1"/>
</dbReference>
<dbReference type="Gene3D" id="1.20.120.530">
    <property type="entry name" value="GntR ligand-binding domain-like"/>
    <property type="match status" value="1"/>
</dbReference>
<keyword evidence="3" id="KW-0804">Transcription</keyword>
<dbReference type="EMBL" id="JQGJ01000007">
    <property type="protein sequence ID" value="KHK64282.1"/>
    <property type="molecule type" value="Genomic_DNA"/>
</dbReference>
<dbReference type="InterPro" id="IPR036390">
    <property type="entry name" value="WH_DNA-bd_sf"/>
</dbReference>
<reference evidence="6" key="1">
    <citation type="submission" date="2015-03" db="EMBL/GenBank/DDBJ databases">
        <title>Pseudomonas frederiksbergensis hydrocarbon degrader.</title>
        <authorList>
            <person name="Brown L.M."/>
            <person name="Ruiz O.N."/>
            <person name="Mueller S."/>
            <person name="Gunasekera T.S."/>
        </authorList>
    </citation>
    <scope>NUCLEOTIDE SEQUENCE [LARGE SCALE GENOMIC DNA]</scope>
    <source>
        <strain evidence="6">SI8</strain>
    </source>
</reference>
<dbReference type="SUPFAM" id="SSF48008">
    <property type="entry name" value="GntR ligand-binding domain-like"/>
    <property type="match status" value="1"/>
</dbReference>
<dbReference type="InterPro" id="IPR036388">
    <property type="entry name" value="WH-like_DNA-bd_sf"/>
</dbReference>
<dbReference type="PANTHER" id="PTHR43537:SF24">
    <property type="entry name" value="GLUCONATE OPERON TRANSCRIPTIONAL REPRESSOR"/>
    <property type="match status" value="1"/>
</dbReference>
<evidence type="ECO:0000313" key="6">
    <source>
        <dbReference type="Proteomes" id="UP000030949"/>
    </source>
</evidence>
<evidence type="ECO:0000256" key="3">
    <source>
        <dbReference type="ARBA" id="ARBA00023163"/>
    </source>
</evidence>
<evidence type="ECO:0000259" key="4">
    <source>
        <dbReference type="PROSITE" id="PS50949"/>
    </source>
</evidence>
<feature type="domain" description="HTH gntR-type" evidence="4">
    <location>
        <begin position="4"/>
        <end position="71"/>
    </location>
</feature>
<dbReference type="Pfam" id="PF07729">
    <property type="entry name" value="FCD"/>
    <property type="match status" value="1"/>
</dbReference>
<dbReference type="AlphaFoldDB" id="A0A0B1Z4E5"/>
<keyword evidence="1" id="KW-0805">Transcription regulation</keyword>
<protein>
    <submittedName>
        <fullName evidence="5">GntR family transcriptional regulator</fullName>
    </submittedName>
</protein>
<gene>
    <name evidence="5" type="ORF">JZ00_13770</name>
</gene>
<comment type="caution">
    <text evidence="5">The sequence shown here is derived from an EMBL/GenBank/DDBJ whole genome shotgun (WGS) entry which is preliminary data.</text>
</comment>